<comment type="caution">
    <text evidence="1">The sequence shown here is derived from an EMBL/GenBank/DDBJ whole genome shotgun (WGS) entry which is preliminary data.</text>
</comment>
<sequence>MSQSAWSPSRSDCEKDRTSGIAVRLVGDSPTHLIGTFKGPTGTPYEGGIYDVDIQIPETYPFSPIKMKFITSEHLICKHILKDAWSPVLTLKSTLISLQSLLCDPQPSDPQDAEVAKHYNTSRESFNSTARYWAQAYAGAPPDAPPSGPATTTSNANDADDDEIVVTGQRSRAVDMAGLDQTSVNKFKSMGFAEDQIIDVLKRMNYRGANIKNISDDQVVEALLR</sequence>
<name>A0ACC2W9K2_9TREE</name>
<organism evidence="1 2">
    <name type="scientific">Naganishia friedmannii</name>
    <dbReference type="NCBI Taxonomy" id="89922"/>
    <lineage>
        <taxon>Eukaryota</taxon>
        <taxon>Fungi</taxon>
        <taxon>Dikarya</taxon>
        <taxon>Basidiomycota</taxon>
        <taxon>Agaricomycotina</taxon>
        <taxon>Tremellomycetes</taxon>
        <taxon>Filobasidiales</taxon>
        <taxon>Filobasidiaceae</taxon>
        <taxon>Naganishia</taxon>
    </lineage>
</organism>
<dbReference type="EMBL" id="JASBWT010000002">
    <property type="protein sequence ID" value="KAJ9107531.1"/>
    <property type="molecule type" value="Genomic_DNA"/>
</dbReference>
<evidence type="ECO:0000313" key="2">
    <source>
        <dbReference type="Proteomes" id="UP001227268"/>
    </source>
</evidence>
<protein>
    <submittedName>
        <fullName evidence="1">Uncharacterized protein</fullName>
    </submittedName>
</protein>
<reference evidence="1" key="1">
    <citation type="submission" date="2023-04" db="EMBL/GenBank/DDBJ databases">
        <title>Draft Genome sequencing of Naganishia species isolated from polar environments using Oxford Nanopore Technology.</title>
        <authorList>
            <person name="Leo P."/>
            <person name="Venkateswaran K."/>
        </authorList>
    </citation>
    <scope>NUCLEOTIDE SEQUENCE</scope>
    <source>
        <strain evidence="1">MNA-CCFEE 5423</strain>
    </source>
</reference>
<dbReference type="Proteomes" id="UP001227268">
    <property type="component" value="Unassembled WGS sequence"/>
</dbReference>
<keyword evidence="2" id="KW-1185">Reference proteome</keyword>
<evidence type="ECO:0000313" key="1">
    <source>
        <dbReference type="EMBL" id="KAJ9107531.1"/>
    </source>
</evidence>
<gene>
    <name evidence="1" type="ORF">QFC21_000988</name>
</gene>
<proteinExistence type="predicted"/>
<accession>A0ACC2W9K2</accession>